<dbReference type="AlphaFoldDB" id="A0A1G2D3S7"/>
<comment type="caution">
    <text evidence="1">The sequence shown here is derived from an EMBL/GenBank/DDBJ whole genome shotgun (WGS) entry which is preliminary data.</text>
</comment>
<evidence type="ECO:0000313" key="2">
    <source>
        <dbReference type="Proteomes" id="UP000177996"/>
    </source>
</evidence>
<name>A0A1G2D3S7_9BACT</name>
<gene>
    <name evidence="1" type="ORF">A3D65_01000</name>
</gene>
<protein>
    <submittedName>
        <fullName evidence="1">Uncharacterized protein</fullName>
    </submittedName>
</protein>
<dbReference type="Proteomes" id="UP000177996">
    <property type="component" value="Unassembled WGS sequence"/>
</dbReference>
<proteinExistence type="predicted"/>
<evidence type="ECO:0000313" key="1">
    <source>
        <dbReference type="EMBL" id="OGZ08294.1"/>
    </source>
</evidence>
<reference evidence="1 2" key="1">
    <citation type="journal article" date="2016" name="Nat. Commun.">
        <title>Thousands of microbial genomes shed light on interconnected biogeochemical processes in an aquifer system.</title>
        <authorList>
            <person name="Anantharaman K."/>
            <person name="Brown C.T."/>
            <person name="Hug L.A."/>
            <person name="Sharon I."/>
            <person name="Castelle C.J."/>
            <person name="Probst A.J."/>
            <person name="Thomas B.C."/>
            <person name="Singh A."/>
            <person name="Wilkins M.J."/>
            <person name="Karaoz U."/>
            <person name="Brodie E.L."/>
            <person name="Williams K.H."/>
            <person name="Hubbard S.S."/>
            <person name="Banfield J.F."/>
        </authorList>
    </citation>
    <scope>NUCLEOTIDE SEQUENCE [LARGE SCALE GENOMIC DNA]</scope>
</reference>
<sequence length="97" mass="11126">MSLEGVKSHEELAGELLALQRGENKGRGVPCVQDIAQYWKVGEIESARAIAWHDNDKIRDNHPDIQRWLEDNLFGPDVDSPLKVAERIKNWGRQEDH</sequence>
<dbReference type="STRING" id="1798661.A3D65_01000"/>
<accession>A0A1G2D3S7</accession>
<organism evidence="1 2">
    <name type="scientific">Candidatus Lloydbacteria bacterium RIFCSPHIGHO2_02_FULL_50_13</name>
    <dbReference type="NCBI Taxonomy" id="1798661"/>
    <lineage>
        <taxon>Bacteria</taxon>
        <taxon>Candidatus Lloydiibacteriota</taxon>
    </lineage>
</organism>
<dbReference type="EMBL" id="MHLL01000038">
    <property type="protein sequence ID" value="OGZ08294.1"/>
    <property type="molecule type" value="Genomic_DNA"/>
</dbReference>